<comment type="caution">
    <text evidence="2">The sequence shown here is derived from an EMBL/GenBank/DDBJ whole genome shotgun (WGS) entry which is preliminary data.</text>
</comment>
<dbReference type="PROSITE" id="PS51318">
    <property type="entry name" value="TAT"/>
    <property type="match status" value="1"/>
</dbReference>
<feature type="region of interest" description="Disordered" evidence="1">
    <location>
        <begin position="358"/>
        <end position="378"/>
    </location>
</feature>
<evidence type="ECO:0000256" key="1">
    <source>
        <dbReference type="SAM" id="MobiDB-lite"/>
    </source>
</evidence>
<dbReference type="InterPro" id="IPR015943">
    <property type="entry name" value="WD40/YVTN_repeat-like_dom_sf"/>
</dbReference>
<dbReference type="InterPro" id="IPR011044">
    <property type="entry name" value="Quino_amine_DH_bsu"/>
</dbReference>
<proteinExistence type="predicted"/>
<dbReference type="InterPro" id="IPR006311">
    <property type="entry name" value="TAT_signal"/>
</dbReference>
<organism evidence="2 3">
    <name type="scientific">Azospirillum oleiclasticum</name>
    <dbReference type="NCBI Taxonomy" id="2735135"/>
    <lineage>
        <taxon>Bacteria</taxon>
        <taxon>Pseudomonadati</taxon>
        <taxon>Pseudomonadota</taxon>
        <taxon>Alphaproteobacteria</taxon>
        <taxon>Rhodospirillales</taxon>
        <taxon>Azospirillaceae</taxon>
        <taxon>Azospirillum</taxon>
    </lineage>
</organism>
<gene>
    <name evidence="2" type="ORF">HND93_08420</name>
</gene>
<accession>A0ABX2T953</accession>
<evidence type="ECO:0000313" key="3">
    <source>
        <dbReference type="Proteomes" id="UP000584642"/>
    </source>
</evidence>
<sequence>MAIDPMATDLIRLTRRGLLAGAGGGLALTLLNPAPLRAGGQGPLYLSAYATAGQPAGYGVAGLRPDGTLAFTRELPGRAHAVVPRPGAAQAVVFARRPGRWLAPLNLATGALGAVVAVPDGFRFTGHGAFDRDGRILYVAEDDVEAEAGSIGIYDPRDGYRRTGALPAHGLGPHELLALEGGRVLVVANGGVITHPDTGRAKLNVDEMDASITYVEAATGALLEKVRLPEDFSNLGIRHIAAMADGAVAFGAQDERPTGDVQPLVGLHRRGSQPLLFDAPEGVWARFDGYIGSVASDGRVVAASSPRGGVVGFWDGRDGRWLGLAELPDGCGIAPAEGGFEATNGLGAVGTFTVAGTPADPPHATPGYRWDNHLTPVG</sequence>
<dbReference type="InterPro" id="IPR008311">
    <property type="entry name" value="UCP028101"/>
</dbReference>
<dbReference type="Proteomes" id="UP000584642">
    <property type="component" value="Unassembled WGS sequence"/>
</dbReference>
<dbReference type="SUPFAM" id="SSF50969">
    <property type="entry name" value="YVTN repeat-like/Quinoprotein amine dehydrogenase"/>
    <property type="match status" value="1"/>
</dbReference>
<protein>
    <submittedName>
        <fullName evidence="2">DUF1513 domain-containing protein</fullName>
    </submittedName>
</protein>
<dbReference type="PIRSF" id="PIRSF028101">
    <property type="entry name" value="UCP028101"/>
    <property type="match status" value="1"/>
</dbReference>
<keyword evidence="3" id="KW-1185">Reference proteome</keyword>
<name>A0ABX2T953_9PROT</name>
<dbReference type="Gene3D" id="2.130.10.10">
    <property type="entry name" value="YVTN repeat-like/Quinoprotein amine dehydrogenase"/>
    <property type="match status" value="1"/>
</dbReference>
<dbReference type="Pfam" id="PF07433">
    <property type="entry name" value="DUF1513"/>
    <property type="match status" value="1"/>
</dbReference>
<dbReference type="EMBL" id="JABFDB010000004">
    <property type="protein sequence ID" value="NYZ19733.1"/>
    <property type="molecule type" value="Genomic_DNA"/>
</dbReference>
<reference evidence="2 3" key="1">
    <citation type="submission" date="2020-05" db="EMBL/GenBank/DDBJ databases">
        <title>Azospirillum oleiclasticum sp. nov, a nitrogen-fixing and heavy crude oil-emulsifying bacterium isolated from the crude oil of Yumen Oilfield.</title>
        <authorList>
            <person name="Wu D."/>
            <person name="Cai M."/>
            <person name="Zhang X."/>
        </authorList>
    </citation>
    <scope>NUCLEOTIDE SEQUENCE [LARGE SCALE GENOMIC DNA]</scope>
    <source>
        <strain evidence="2 3">ROY-1-1-2</strain>
    </source>
</reference>
<evidence type="ECO:0000313" key="2">
    <source>
        <dbReference type="EMBL" id="NYZ19733.1"/>
    </source>
</evidence>